<dbReference type="RefSeq" id="WP_188571050.1">
    <property type="nucleotide sequence ID" value="NZ_BMFW01000005.1"/>
</dbReference>
<protein>
    <submittedName>
        <fullName evidence="1">Uncharacterized protein</fullName>
    </submittedName>
</protein>
<evidence type="ECO:0000313" key="1">
    <source>
        <dbReference type="EMBL" id="GGH93793.1"/>
    </source>
</evidence>
<proteinExistence type="predicted"/>
<dbReference type="EMBL" id="BMFW01000005">
    <property type="protein sequence ID" value="GGH93793.1"/>
    <property type="molecule type" value="Genomic_DNA"/>
</dbReference>
<organism evidence="1 2">
    <name type="scientific">Arthrobacter liuii</name>
    <dbReference type="NCBI Taxonomy" id="1476996"/>
    <lineage>
        <taxon>Bacteria</taxon>
        <taxon>Bacillati</taxon>
        <taxon>Actinomycetota</taxon>
        <taxon>Actinomycetes</taxon>
        <taxon>Micrococcales</taxon>
        <taxon>Micrococcaceae</taxon>
        <taxon>Arthrobacter</taxon>
    </lineage>
</organism>
<accession>A0ABQ2ALW8</accession>
<name>A0ABQ2ALW8_9MICC</name>
<gene>
    <name evidence="1" type="ORF">GCM10007170_15490</name>
</gene>
<dbReference type="Proteomes" id="UP000643279">
    <property type="component" value="Unassembled WGS sequence"/>
</dbReference>
<sequence>MTIHVTASADYGHRAFPDATGWHVDDTGQLHITKTGSGNVASFHPGAWAAVERSAESAPKTTAVVTLHTKGESSAGQKALNFIADYSDERNKAWAKYTPGLSAQMHVTDAVAERFEQGGRYLLTFQREE</sequence>
<comment type="caution">
    <text evidence="1">The sequence shown here is derived from an EMBL/GenBank/DDBJ whole genome shotgun (WGS) entry which is preliminary data.</text>
</comment>
<evidence type="ECO:0000313" key="2">
    <source>
        <dbReference type="Proteomes" id="UP000643279"/>
    </source>
</evidence>
<reference evidence="2" key="1">
    <citation type="journal article" date="2019" name="Int. J. Syst. Evol. Microbiol.">
        <title>The Global Catalogue of Microorganisms (GCM) 10K type strain sequencing project: providing services to taxonomists for standard genome sequencing and annotation.</title>
        <authorList>
            <consortium name="The Broad Institute Genomics Platform"/>
            <consortium name="The Broad Institute Genome Sequencing Center for Infectious Disease"/>
            <person name="Wu L."/>
            <person name="Ma J."/>
        </authorList>
    </citation>
    <scope>NUCLEOTIDE SEQUENCE [LARGE SCALE GENOMIC DNA]</scope>
    <source>
        <strain evidence="2">CGMCC 1.12778</strain>
    </source>
</reference>
<keyword evidence="2" id="KW-1185">Reference proteome</keyword>